<dbReference type="PROSITE" id="PS51296">
    <property type="entry name" value="RIESKE"/>
    <property type="match status" value="1"/>
</dbReference>
<reference evidence="13" key="1">
    <citation type="journal article" date="2019" name="Int. J. Syst. Evol. Microbiol.">
        <title>The Global Catalogue of Microorganisms (GCM) 10K type strain sequencing project: providing services to taxonomists for standard genome sequencing and annotation.</title>
        <authorList>
            <consortium name="The Broad Institute Genomics Platform"/>
            <consortium name="The Broad Institute Genome Sequencing Center for Infectious Disease"/>
            <person name="Wu L."/>
            <person name="Ma J."/>
        </authorList>
    </citation>
    <scope>NUCLEOTIDE SEQUENCE [LARGE SCALE GENOMIC DNA]</scope>
    <source>
        <strain evidence="13">TBRC 7912</strain>
    </source>
</reference>
<evidence type="ECO:0000313" key="12">
    <source>
        <dbReference type="EMBL" id="MFC3982229.1"/>
    </source>
</evidence>
<evidence type="ECO:0000256" key="6">
    <source>
        <dbReference type="ARBA" id="ARBA00023014"/>
    </source>
</evidence>
<evidence type="ECO:0000256" key="2">
    <source>
        <dbReference type="ARBA" id="ARBA00015816"/>
    </source>
</evidence>
<keyword evidence="13" id="KW-1185">Reference proteome</keyword>
<keyword evidence="4" id="KW-0479">Metal-binding</keyword>
<dbReference type="InterPro" id="IPR017941">
    <property type="entry name" value="Rieske_2Fe-2S"/>
</dbReference>
<evidence type="ECO:0000313" key="13">
    <source>
        <dbReference type="Proteomes" id="UP001595698"/>
    </source>
</evidence>
<keyword evidence="5" id="KW-0408">Iron</keyword>
<dbReference type="SUPFAM" id="SSF50022">
    <property type="entry name" value="ISP domain"/>
    <property type="match status" value="1"/>
</dbReference>
<keyword evidence="3" id="KW-0001">2Fe-2S</keyword>
<evidence type="ECO:0000256" key="5">
    <source>
        <dbReference type="ARBA" id="ARBA00023004"/>
    </source>
</evidence>
<dbReference type="InterPro" id="IPR005805">
    <property type="entry name" value="Rieske_Fe-S_prot_C"/>
</dbReference>
<dbReference type="PRINTS" id="PR00162">
    <property type="entry name" value="RIESKE"/>
</dbReference>
<evidence type="ECO:0000256" key="3">
    <source>
        <dbReference type="ARBA" id="ARBA00022714"/>
    </source>
</evidence>
<evidence type="ECO:0000256" key="10">
    <source>
        <dbReference type="SAM" id="MobiDB-lite"/>
    </source>
</evidence>
<dbReference type="InterPro" id="IPR014349">
    <property type="entry name" value="Rieske_Fe-S_prot"/>
</dbReference>
<dbReference type="PROSITE" id="PS51257">
    <property type="entry name" value="PROKAR_LIPOPROTEIN"/>
    <property type="match status" value="1"/>
</dbReference>
<dbReference type="PANTHER" id="PTHR10134">
    <property type="entry name" value="CYTOCHROME B-C1 COMPLEX SUBUNIT RIESKE, MITOCHONDRIAL"/>
    <property type="match status" value="1"/>
</dbReference>
<name>A0ABV8F0Q3_9ACTN</name>
<evidence type="ECO:0000259" key="11">
    <source>
        <dbReference type="PROSITE" id="PS51296"/>
    </source>
</evidence>
<comment type="caution">
    <text evidence="12">The sequence shown here is derived from an EMBL/GenBank/DDBJ whole genome shotgun (WGS) entry which is preliminary data.</text>
</comment>
<keyword evidence="6" id="KW-0411">Iron-sulfur</keyword>
<accession>A0ABV8F0Q3</accession>
<dbReference type="InterPro" id="IPR036922">
    <property type="entry name" value="Rieske_2Fe-2S_sf"/>
</dbReference>
<evidence type="ECO:0000256" key="4">
    <source>
        <dbReference type="ARBA" id="ARBA00022723"/>
    </source>
</evidence>
<comment type="function">
    <text evidence="1">Iron-sulfur subunit of the cytochrome bc1 complex, an essential component of the respiratory electron transport chain required for ATP synthesis. The bc1 complex catalyzes the oxidation of menaquinol and the reduction of cytochrome c in the respiratory chain. The bc1 complex operates through a Q-cycle mechanism that couples electron transfer to generation of the proton gradient that drives ATP synthesis.</text>
</comment>
<dbReference type="RefSeq" id="WP_352013205.1">
    <property type="nucleotide sequence ID" value="NZ_JBHSBC010000018.1"/>
</dbReference>
<dbReference type="EMBL" id="JBHSBC010000018">
    <property type="protein sequence ID" value="MFC3982229.1"/>
    <property type="molecule type" value="Genomic_DNA"/>
</dbReference>
<gene>
    <name evidence="12" type="ORF">ACFOYY_18945</name>
</gene>
<protein>
    <recommendedName>
        <fullName evidence="2">Cytochrome bc1 complex Rieske iron-sulfur subunit</fullName>
    </recommendedName>
    <alternativeName>
        <fullName evidence="8">Cytochrome bc1 reductase complex subunit QcrA</fullName>
    </alternativeName>
</protein>
<evidence type="ECO:0000256" key="9">
    <source>
        <dbReference type="ARBA" id="ARBA00034078"/>
    </source>
</evidence>
<evidence type="ECO:0000256" key="7">
    <source>
        <dbReference type="ARBA" id="ARBA00023157"/>
    </source>
</evidence>
<dbReference type="CDD" id="cd03467">
    <property type="entry name" value="Rieske"/>
    <property type="match status" value="1"/>
</dbReference>
<sequence>MTETTRRSVMLGAGGIGVAALLTACGSEGGGTGGGEPAAEAPASTPSGSPVAGKKEALAQTADIPVGGGTVFKDKKIVVTQPKAGEFKAFTSVCTHQGCDVGSVSDGVIVCPCHGSKFAIADGSVTDGPAGRPLEKKEIKVEGGSIVLG</sequence>
<feature type="region of interest" description="Disordered" evidence="10">
    <location>
        <begin position="31"/>
        <end position="56"/>
    </location>
</feature>
<dbReference type="Pfam" id="PF00355">
    <property type="entry name" value="Rieske"/>
    <property type="match status" value="1"/>
</dbReference>
<dbReference type="Proteomes" id="UP001595698">
    <property type="component" value="Unassembled WGS sequence"/>
</dbReference>
<dbReference type="InterPro" id="IPR006311">
    <property type="entry name" value="TAT_signal"/>
</dbReference>
<organism evidence="12 13">
    <name type="scientific">Streptosporangium jomthongense</name>
    <dbReference type="NCBI Taxonomy" id="1193683"/>
    <lineage>
        <taxon>Bacteria</taxon>
        <taxon>Bacillati</taxon>
        <taxon>Actinomycetota</taxon>
        <taxon>Actinomycetes</taxon>
        <taxon>Streptosporangiales</taxon>
        <taxon>Streptosporangiaceae</taxon>
        <taxon>Streptosporangium</taxon>
    </lineage>
</organism>
<dbReference type="PROSITE" id="PS51318">
    <property type="entry name" value="TAT"/>
    <property type="match status" value="1"/>
</dbReference>
<proteinExistence type="predicted"/>
<feature type="domain" description="Rieske" evidence="11">
    <location>
        <begin position="56"/>
        <end position="148"/>
    </location>
</feature>
<dbReference type="Gene3D" id="2.102.10.10">
    <property type="entry name" value="Rieske [2Fe-2S] iron-sulphur domain"/>
    <property type="match status" value="1"/>
</dbReference>
<keyword evidence="7" id="KW-1015">Disulfide bond</keyword>
<comment type="cofactor">
    <cofactor evidence="9">
        <name>[2Fe-2S] cluster</name>
        <dbReference type="ChEBI" id="CHEBI:190135"/>
    </cofactor>
</comment>
<feature type="compositionally biased region" description="Low complexity" evidence="10">
    <location>
        <begin position="37"/>
        <end position="50"/>
    </location>
</feature>
<evidence type="ECO:0000256" key="8">
    <source>
        <dbReference type="ARBA" id="ARBA00029586"/>
    </source>
</evidence>
<evidence type="ECO:0000256" key="1">
    <source>
        <dbReference type="ARBA" id="ARBA00002494"/>
    </source>
</evidence>